<sequence length="46" mass="5402">MTGIYGEGAMISYVNILYLQICFEITSGDWQVVLQSFSYWQMYKHS</sequence>
<name>A0A0A9F6G5_ARUDO</name>
<dbReference type="AlphaFoldDB" id="A0A0A9F6G5"/>
<organism evidence="1">
    <name type="scientific">Arundo donax</name>
    <name type="common">Giant reed</name>
    <name type="synonym">Donax arundinaceus</name>
    <dbReference type="NCBI Taxonomy" id="35708"/>
    <lineage>
        <taxon>Eukaryota</taxon>
        <taxon>Viridiplantae</taxon>
        <taxon>Streptophyta</taxon>
        <taxon>Embryophyta</taxon>
        <taxon>Tracheophyta</taxon>
        <taxon>Spermatophyta</taxon>
        <taxon>Magnoliopsida</taxon>
        <taxon>Liliopsida</taxon>
        <taxon>Poales</taxon>
        <taxon>Poaceae</taxon>
        <taxon>PACMAD clade</taxon>
        <taxon>Arundinoideae</taxon>
        <taxon>Arundineae</taxon>
        <taxon>Arundo</taxon>
    </lineage>
</organism>
<evidence type="ECO:0000313" key="1">
    <source>
        <dbReference type="EMBL" id="JAE05721.1"/>
    </source>
</evidence>
<accession>A0A0A9F6G5</accession>
<reference evidence="1" key="1">
    <citation type="submission" date="2014-09" db="EMBL/GenBank/DDBJ databases">
        <authorList>
            <person name="Magalhaes I.L.F."/>
            <person name="Oliveira U."/>
            <person name="Santos F.R."/>
            <person name="Vidigal T.H.D.A."/>
            <person name="Brescovit A.D."/>
            <person name="Santos A.J."/>
        </authorList>
    </citation>
    <scope>NUCLEOTIDE SEQUENCE</scope>
    <source>
        <tissue evidence="1">Shoot tissue taken approximately 20 cm above the soil surface</tissue>
    </source>
</reference>
<protein>
    <submittedName>
        <fullName evidence="1">Uncharacterized protein</fullName>
    </submittedName>
</protein>
<reference evidence="1" key="2">
    <citation type="journal article" date="2015" name="Data Brief">
        <title>Shoot transcriptome of the giant reed, Arundo donax.</title>
        <authorList>
            <person name="Barrero R.A."/>
            <person name="Guerrero F.D."/>
            <person name="Moolhuijzen P."/>
            <person name="Goolsby J.A."/>
            <person name="Tidwell J."/>
            <person name="Bellgard S.E."/>
            <person name="Bellgard M.I."/>
        </authorList>
    </citation>
    <scope>NUCLEOTIDE SEQUENCE</scope>
    <source>
        <tissue evidence="1">Shoot tissue taken approximately 20 cm above the soil surface</tissue>
    </source>
</reference>
<proteinExistence type="predicted"/>
<dbReference type="EMBL" id="GBRH01192175">
    <property type="protein sequence ID" value="JAE05721.1"/>
    <property type="molecule type" value="Transcribed_RNA"/>
</dbReference>